<keyword evidence="1" id="KW-0378">Hydrolase</keyword>
<dbReference type="InterPro" id="IPR023214">
    <property type="entry name" value="HAD_sf"/>
</dbReference>
<evidence type="ECO:0000313" key="1">
    <source>
        <dbReference type="EMBL" id="MDY5168644.1"/>
    </source>
</evidence>
<dbReference type="PROSITE" id="PS01229">
    <property type="entry name" value="COF_2"/>
    <property type="match status" value="1"/>
</dbReference>
<sequence>MIDELTRNTLLDFQKHGGVLVLCSARPYQGMIRYGKELELARYHGYYAAFNGGEIIDANSEKTIYNCSMAKEDLQAVYDVTRSLEQAAQKSELAALVNKYSNSVQLTIDLMQQIHGIIDKTNLNLMTYQKDKLLCMRQEVYAVAEMLVNGLGISICQNFITDIDFDPVKVLISGDPSLISAVYPEIQKSLCQQCDVLVSDPFLIEVTAKGVNKGRALSSLCLQLGIDLKATAAFGDSANDIPMLKKAGIGVAMGNANEEVKQSSKFITSSNDESGIAKFLLKNKII</sequence>
<dbReference type="SUPFAM" id="SSF56784">
    <property type="entry name" value="HAD-like"/>
    <property type="match status" value="1"/>
</dbReference>
<reference evidence="1" key="1">
    <citation type="submission" date="2022-03" db="EMBL/GenBank/DDBJ databases">
        <title>First case of bacteraemia caused by Dielma fastidiosa in a patient hospitalised with diverticulitis.</title>
        <authorList>
            <person name="Forman-Ankjaer B."/>
            <person name="Hvid-Jensen F."/>
            <person name="Kobel C.M."/>
            <person name="Greve T."/>
        </authorList>
    </citation>
    <scope>NUCLEOTIDE SEQUENCE</scope>
    <source>
        <strain evidence="1">AUH_DF_2021</strain>
    </source>
</reference>
<evidence type="ECO:0000313" key="2">
    <source>
        <dbReference type="Proteomes" id="UP001276902"/>
    </source>
</evidence>
<dbReference type="InterPro" id="IPR036412">
    <property type="entry name" value="HAD-like_sf"/>
</dbReference>
<dbReference type="GO" id="GO:0005829">
    <property type="term" value="C:cytosol"/>
    <property type="evidence" value="ECO:0007669"/>
    <property type="project" value="TreeGrafter"/>
</dbReference>
<proteinExistence type="predicted"/>
<dbReference type="AlphaFoldDB" id="A0AB35UPS9"/>
<dbReference type="PANTHER" id="PTHR10000:SF8">
    <property type="entry name" value="HAD SUPERFAMILY HYDROLASE-LIKE, TYPE 3"/>
    <property type="match status" value="1"/>
</dbReference>
<dbReference type="CDD" id="cd07516">
    <property type="entry name" value="HAD_Pase"/>
    <property type="match status" value="1"/>
</dbReference>
<protein>
    <submittedName>
        <fullName evidence="1">Cof-type HAD-IIB family hydrolase</fullName>
    </submittedName>
</protein>
<comment type="caution">
    <text evidence="1">The sequence shown here is derived from an EMBL/GenBank/DDBJ whole genome shotgun (WGS) entry which is preliminary data.</text>
</comment>
<accession>A0AB35UPS9</accession>
<dbReference type="Gene3D" id="3.30.1240.10">
    <property type="match status" value="2"/>
</dbReference>
<organism evidence="1 2">
    <name type="scientific">Dielma fastidiosa</name>
    <dbReference type="NCBI Taxonomy" id="1034346"/>
    <lineage>
        <taxon>Bacteria</taxon>
        <taxon>Bacillati</taxon>
        <taxon>Bacillota</taxon>
        <taxon>Erysipelotrichia</taxon>
        <taxon>Erysipelotrichales</taxon>
        <taxon>Erysipelotrichaceae</taxon>
        <taxon>Dielma</taxon>
    </lineage>
</organism>
<gene>
    <name evidence="1" type="ORF">MQE39_11010</name>
</gene>
<dbReference type="Pfam" id="PF08282">
    <property type="entry name" value="Hydrolase_3"/>
    <property type="match status" value="2"/>
</dbReference>
<dbReference type="Gene3D" id="3.40.50.1000">
    <property type="entry name" value="HAD superfamily/HAD-like"/>
    <property type="match status" value="2"/>
</dbReference>
<name>A0AB35UPS9_9FIRM</name>
<dbReference type="GO" id="GO:0016791">
    <property type="term" value="F:phosphatase activity"/>
    <property type="evidence" value="ECO:0007669"/>
    <property type="project" value="TreeGrafter"/>
</dbReference>
<dbReference type="PANTHER" id="PTHR10000">
    <property type="entry name" value="PHOSPHOSERINE PHOSPHATASE"/>
    <property type="match status" value="1"/>
</dbReference>
<dbReference type="GO" id="GO:0000287">
    <property type="term" value="F:magnesium ion binding"/>
    <property type="evidence" value="ECO:0007669"/>
    <property type="project" value="TreeGrafter"/>
</dbReference>
<dbReference type="Proteomes" id="UP001276902">
    <property type="component" value="Unassembled WGS sequence"/>
</dbReference>
<dbReference type="EMBL" id="JALDAW010000016">
    <property type="protein sequence ID" value="MDY5168644.1"/>
    <property type="molecule type" value="Genomic_DNA"/>
</dbReference>